<protein>
    <recommendedName>
        <fullName evidence="3">DUF3644 domain-containing protein</fullName>
    </recommendedName>
</protein>
<sequence length="356" mass="42467">MPKRTNPQTAALNIMDYLFINDVESLASFNHAKNTFNVDLLSIIDHINSVRRNEGKIAELYKHYVLCGLEMKLNLPFEIEDPTDQEQFDKANFIFSQIIKNFAQYDFSEDEFLDDMENLFNHFEKLRLDKGTIYKVVRQCLYFDYDNVSIVAYKRFIDLGILTTQQYKFYKSTIDENFLKNSFIRSMLFIEFDILKRQFDTEKEFKDRKIEIDLNSSLEEIERIFLAIRSVKKMQLKENFNFTSILDIDINNKKDVEQYILNLSEVLGHGALFFKKIPDCIGFIGCWHLIHTKERNLDSPTYYELYDGKSPHKKPCDNKALEEILKYGFELKNRTLHSRYIDLYSFYDRMRMSLNF</sequence>
<name>A0ABT7WNC7_9GAMM</name>
<gene>
    <name evidence="1" type="ORF">QTA56_08045</name>
</gene>
<dbReference type="EMBL" id="JAUDZE010000002">
    <property type="protein sequence ID" value="MDN0014186.1"/>
    <property type="molecule type" value="Genomic_DNA"/>
</dbReference>
<dbReference type="RefSeq" id="WP_244015346.1">
    <property type="nucleotide sequence ID" value="NZ_JAPQKF010000002.1"/>
</dbReference>
<evidence type="ECO:0008006" key="3">
    <source>
        <dbReference type="Google" id="ProtNLM"/>
    </source>
</evidence>
<dbReference type="Proteomes" id="UP001168524">
    <property type="component" value="Unassembled WGS sequence"/>
</dbReference>
<accession>A0ABT7WNC7</accession>
<comment type="caution">
    <text evidence="1">The sequence shown here is derived from an EMBL/GenBank/DDBJ whole genome shotgun (WGS) entry which is preliminary data.</text>
</comment>
<reference evidence="1" key="1">
    <citation type="submission" date="2023-06" db="EMBL/GenBank/DDBJ databases">
        <title>Two novel species of Acinetobacter isolated from motorbike repairing workshop in Vietnam.</title>
        <authorList>
            <person name="Le N.T.T."/>
        </authorList>
    </citation>
    <scope>NUCLEOTIDE SEQUENCE</scope>
    <source>
        <strain evidence="1">VNH17</strain>
    </source>
</reference>
<proteinExistence type="predicted"/>
<evidence type="ECO:0000313" key="2">
    <source>
        <dbReference type="Proteomes" id="UP001168524"/>
    </source>
</evidence>
<keyword evidence="2" id="KW-1185">Reference proteome</keyword>
<organism evidence="1 2">
    <name type="scientific">Acinetobacter thutiue</name>
    <dbReference type="NCBI Taxonomy" id="2998078"/>
    <lineage>
        <taxon>Bacteria</taxon>
        <taxon>Pseudomonadati</taxon>
        <taxon>Pseudomonadota</taxon>
        <taxon>Gammaproteobacteria</taxon>
        <taxon>Moraxellales</taxon>
        <taxon>Moraxellaceae</taxon>
        <taxon>Acinetobacter</taxon>
    </lineage>
</organism>
<evidence type="ECO:0000313" key="1">
    <source>
        <dbReference type="EMBL" id="MDN0014186.1"/>
    </source>
</evidence>